<dbReference type="PANTHER" id="PTHR47704:SF1">
    <property type="entry name" value="POTASSIUM TRANSPORTER KIMA"/>
    <property type="match status" value="1"/>
</dbReference>
<sequence>MQMPSIKRIRQLVIGAPRDALHPEAHHNLALVAFLAWVGLGADGLSSACYGPAEAFLALGTHTQLALYLALATAVTVFVISLGYNQVIELFPSGGGGYKVATQLLGRRAGLVSGAALLVDYALTIAISVAASADALFSLLPLGLHPLKLVTTLAMVALLIVLNLRGMKESVKVLLPIFLGFFLTHAGLILYGVWSHGDALPKIFGDAIHETRELTHLWGWVPVAALFLKAYSLGGGTYTGLEAVSNNVNMLAEPRVKTGQYTMVYMALSLSFTAGGIILLYLLWDARYIEGQTLNAVVFQAIISSWHIGDTVVEHLTLIVVLALEAGLLVVAANTGFLGGPAVLANMAVDSWVPRHFRSLSARLVTQNGVLLMGVAALGILLWTNGDVSVLVVLYSINVFLTFSLSLAGLVRHWWRNRLDEARWKSRLLLAGLGFCVTAGILAVTLVEKFTEGGWLTVLITSAVIALCALVRRHYEKVRTELAKIDAALGPALGPEDDDESATAAQPLDPDAPTAIFLIGKNRGVGMHTLLWVLRMFPGHFRNFVFLNVGEVDSKSFFGQGALRSLKYRIENSLHYFIRVCRRQGMPAVARAAYGPDPVDELEKLALATMDEFPNSVCFAAKLILPEDEWFAPWLHNQTALAMQRRLHLAGRQMVVIPLKL</sequence>
<feature type="transmembrane region" description="Helical" evidence="5">
    <location>
        <begin position="109"/>
        <end position="131"/>
    </location>
</feature>
<gene>
    <name evidence="6" type="ORF">EV699_107183</name>
</gene>
<feature type="transmembrane region" description="Helical" evidence="5">
    <location>
        <begin position="316"/>
        <end position="344"/>
    </location>
</feature>
<feature type="transmembrane region" description="Helical" evidence="5">
    <location>
        <begin position="217"/>
        <end position="241"/>
    </location>
</feature>
<feature type="transmembrane region" description="Helical" evidence="5">
    <location>
        <begin position="65"/>
        <end position="88"/>
    </location>
</feature>
<keyword evidence="2 5" id="KW-0812">Transmembrane</keyword>
<accession>A0A4V2SD35</accession>
<feature type="transmembrane region" description="Helical" evidence="5">
    <location>
        <begin position="143"/>
        <end position="162"/>
    </location>
</feature>
<feature type="transmembrane region" description="Helical" evidence="5">
    <location>
        <begin position="174"/>
        <end position="197"/>
    </location>
</feature>
<dbReference type="PANTHER" id="PTHR47704">
    <property type="entry name" value="POTASSIUM TRANSPORTER KIMA"/>
    <property type="match status" value="1"/>
</dbReference>
<comment type="caution">
    <text evidence="6">The sequence shown here is derived from an EMBL/GenBank/DDBJ whole genome shotgun (WGS) entry which is preliminary data.</text>
</comment>
<feature type="transmembrane region" description="Helical" evidence="5">
    <location>
        <begin position="453"/>
        <end position="471"/>
    </location>
</feature>
<feature type="transmembrane region" description="Helical" evidence="5">
    <location>
        <begin position="262"/>
        <end position="284"/>
    </location>
</feature>
<name>A0A4V2SD35_9GAMM</name>
<evidence type="ECO:0000256" key="3">
    <source>
        <dbReference type="ARBA" id="ARBA00022989"/>
    </source>
</evidence>
<keyword evidence="3 5" id="KW-1133">Transmembrane helix</keyword>
<protein>
    <submittedName>
        <fullName evidence="6">Amino acid/polyamine/organocation transporter (APC superfamily)</fullName>
    </submittedName>
</protein>
<dbReference type="AlphaFoldDB" id="A0A4V2SD35"/>
<reference evidence="6 7" key="1">
    <citation type="submission" date="2019-03" db="EMBL/GenBank/DDBJ databases">
        <title>Genomic Encyclopedia of Type Strains, Phase IV (KMG-IV): sequencing the most valuable type-strain genomes for metagenomic binning, comparative biology and taxonomic classification.</title>
        <authorList>
            <person name="Goeker M."/>
        </authorList>
    </citation>
    <scope>NUCLEOTIDE SEQUENCE [LARGE SCALE GENOMIC DNA]</scope>
    <source>
        <strain evidence="6 7">DSM 25287</strain>
    </source>
</reference>
<feature type="transmembrane region" description="Helical" evidence="5">
    <location>
        <begin position="365"/>
        <end position="384"/>
    </location>
</feature>
<proteinExistence type="predicted"/>
<keyword evidence="7" id="KW-1185">Reference proteome</keyword>
<evidence type="ECO:0000256" key="4">
    <source>
        <dbReference type="ARBA" id="ARBA00023136"/>
    </source>
</evidence>
<feature type="transmembrane region" description="Helical" evidence="5">
    <location>
        <begin position="390"/>
        <end position="415"/>
    </location>
</feature>
<dbReference type="InterPro" id="IPR053153">
    <property type="entry name" value="APC_K+_Transporter"/>
</dbReference>
<dbReference type="InterPro" id="IPR002293">
    <property type="entry name" value="AA/rel_permease1"/>
</dbReference>
<organism evidence="6 7">
    <name type="scientific">Plasticicumulans lactativorans</name>
    <dbReference type="NCBI Taxonomy" id="1133106"/>
    <lineage>
        <taxon>Bacteria</taxon>
        <taxon>Pseudomonadati</taxon>
        <taxon>Pseudomonadota</taxon>
        <taxon>Gammaproteobacteria</taxon>
        <taxon>Candidatus Competibacteraceae</taxon>
        <taxon>Plasticicumulans</taxon>
    </lineage>
</organism>
<dbReference type="Proteomes" id="UP000295765">
    <property type="component" value="Unassembled WGS sequence"/>
</dbReference>
<feature type="transmembrane region" description="Helical" evidence="5">
    <location>
        <begin position="29"/>
        <end position="53"/>
    </location>
</feature>
<dbReference type="Pfam" id="PF13520">
    <property type="entry name" value="AA_permease_2"/>
    <property type="match status" value="1"/>
</dbReference>
<comment type="subcellular location">
    <subcellularLocation>
        <location evidence="1">Membrane</location>
        <topology evidence="1">Multi-pass membrane protein</topology>
    </subcellularLocation>
</comment>
<evidence type="ECO:0000256" key="2">
    <source>
        <dbReference type="ARBA" id="ARBA00022692"/>
    </source>
</evidence>
<dbReference type="GO" id="GO:0016020">
    <property type="term" value="C:membrane"/>
    <property type="evidence" value="ECO:0007669"/>
    <property type="project" value="UniProtKB-SubCell"/>
</dbReference>
<evidence type="ECO:0000313" key="6">
    <source>
        <dbReference type="EMBL" id="TCO81789.1"/>
    </source>
</evidence>
<evidence type="ECO:0000256" key="1">
    <source>
        <dbReference type="ARBA" id="ARBA00004141"/>
    </source>
</evidence>
<keyword evidence="4 5" id="KW-0472">Membrane</keyword>
<dbReference type="EMBL" id="SLWY01000007">
    <property type="protein sequence ID" value="TCO81789.1"/>
    <property type="molecule type" value="Genomic_DNA"/>
</dbReference>
<feature type="transmembrane region" description="Helical" evidence="5">
    <location>
        <begin position="427"/>
        <end position="447"/>
    </location>
</feature>
<dbReference type="Gene3D" id="1.20.1740.10">
    <property type="entry name" value="Amino acid/polyamine transporter I"/>
    <property type="match status" value="1"/>
</dbReference>
<evidence type="ECO:0000313" key="7">
    <source>
        <dbReference type="Proteomes" id="UP000295765"/>
    </source>
</evidence>
<evidence type="ECO:0000256" key="5">
    <source>
        <dbReference type="SAM" id="Phobius"/>
    </source>
</evidence>
<dbReference type="GO" id="GO:0022857">
    <property type="term" value="F:transmembrane transporter activity"/>
    <property type="evidence" value="ECO:0007669"/>
    <property type="project" value="InterPro"/>
</dbReference>